<dbReference type="PANTHER" id="PTHR12326">
    <property type="entry name" value="PLECKSTRIN HOMOLOGY DOMAIN CONTAINING PROTEIN"/>
    <property type="match status" value="1"/>
</dbReference>
<dbReference type="WBParaSite" id="maker-PairedContig_5542-snap-gene-2.21-mRNA-1">
    <property type="protein sequence ID" value="maker-PairedContig_5542-snap-gene-2.21-mRNA-1"/>
    <property type="gene ID" value="maker-PairedContig_5542-snap-gene-2.21"/>
</dbReference>
<keyword evidence="1" id="KW-0479">Metal-binding</keyword>
<accession>A0A1I8EVC2</accession>
<dbReference type="InterPro" id="IPR047983">
    <property type="entry name" value="DEF8_C1"/>
</dbReference>
<evidence type="ECO:0000313" key="7">
    <source>
        <dbReference type="WBParaSite" id="maker-PairedContig_5542-snap-gene-2.21-mRNA-1"/>
    </source>
</evidence>
<name>A0A1I8EVC2_WUCBA</name>
<dbReference type="InterPro" id="IPR002219">
    <property type="entry name" value="PKC_DAG/PE"/>
</dbReference>
<dbReference type="InterPro" id="IPR051366">
    <property type="entry name" value="DEF8"/>
</dbReference>
<dbReference type="InterPro" id="IPR046349">
    <property type="entry name" value="C1-like_sf"/>
</dbReference>
<evidence type="ECO:0000256" key="5">
    <source>
        <dbReference type="ARBA" id="ARBA00029450"/>
    </source>
</evidence>
<evidence type="ECO:0000256" key="2">
    <source>
        <dbReference type="ARBA" id="ARBA00022737"/>
    </source>
</evidence>
<comment type="similarity">
    <text evidence="5">Belongs to the DEF8 family.</text>
</comment>
<dbReference type="CDD" id="cd20819">
    <property type="entry name" value="C1_DEF8"/>
    <property type="match status" value="1"/>
</dbReference>
<proteinExistence type="inferred from homology"/>
<dbReference type="InterPro" id="IPR036280">
    <property type="entry name" value="Multihaem_cyt_sf"/>
</dbReference>
<evidence type="ECO:0000259" key="6">
    <source>
        <dbReference type="PROSITE" id="PS50081"/>
    </source>
</evidence>
<dbReference type="AlphaFoldDB" id="A0A1I8EVC2"/>
<feature type="domain" description="Phorbol-ester/DAG-type" evidence="6">
    <location>
        <begin position="403"/>
        <end position="457"/>
    </location>
</feature>
<dbReference type="SMART" id="SM01175">
    <property type="entry name" value="DUF4206"/>
    <property type="match status" value="1"/>
</dbReference>
<evidence type="ECO:0000256" key="4">
    <source>
        <dbReference type="ARBA" id="ARBA00022833"/>
    </source>
</evidence>
<keyword evidence="2" id="KW-0677">Repeat</keyword>
<dbReference type="Pfam" id="PF00130">
    <property type="entry name" value="C1_1"/>
    <property type="match status" value="1"/>
</dbReference>
<evidence type="ECO:0000256" key="3">
    <source>
        <dbReference type="ARBA" id="ARBA00022771"/>
    </source>
</evidence>
<reference evidence="7" key="1">
    <citation type="submission" date="2016-11" db="UniProtKB">
        <authorList>
            <consortium name="WormBaseParasite"/>
        </authorList>
    </citation>
    <scope>IDENTIFICATION</scope>
    <source>
        <strain evidence="7">pt0022</strain>
    </source>
</reference>
<dbReference type="STRING" id="6293.A0A1I8EVC2"/>
<protein>
    <submittedName>
        <fullName evidence="7">Phorbol-ester/DAG-type domain-containing protein</fullName>
    </submittedName>
</protein>
<dbReference type="PROSITE" id="PS50081">
    <property type="entry name" value="ZF_DAG_PE_2"/>
    <property type="match status" value="2"/>
</dbReference>
<organism evidence="7">
    <name type="scientific">Wuchereria bancrofti</name>
    <dbReference type="NCBI Taxonomy" id="6293"/>
    <lineage>
        <taxon>Eukaryota</taxon>
        <taxon>Metazoa</taxon>
        <taxon>Ecdysozoa</taxon>
        <taxon>Nematoda</taxon>
        <taxon>Chromadorea</taxon>
        <taxon>Rhabditida</taxon>
        <taxon>Spirurina</taxon>
        <taxon>Spiruromorpha</taxon>
        <taxon>Filarioidea</taxon>
        <taxon>Onchocercidae</taxon>
        <taxon>Wuchereria</taxon>
    </lineage>
</organism>
<evidence type="ECO:0000256" key="1">
    <source>
        <dbReference type="ARBA" id="ARBA00022723"/>
    </source>
</evidence>
<dbReference type="PANTHER" id="PTHR12326:SF3">
    <property type="entry name" value="DIFFERENTIALLY EXPRESSED IN FDCP 8 HOMOLOG"/>
    <property type="match status" value="1"/>
</dbReference>
<dbReference type="Gene3D" id="3.30.60.20">
    <property type="match status" value="1"/>
</dbReference>
<sequence length="477" mass="55397">MGDNILTDIVLHVDMIIEWGKVRDIYAMSKMAETVGMTCSEVDENDKPSHSVNITDIPSAFDNNETIRAGRNNADIEVDNLVNREIGEIITCEKGNKDEMTRCAELELAVTYCKKRLRKIDDNIERVQLMDKLVQCQLELDALKEELSGPVKNAITVMGHQFFLQSATGRNPYCEVCLSTIWRLVQSYRRCNSCGLRSHDKCVKHVLRYCAGTKANDVLFRLVNYELPRTEICEERGLDVQTYKCAECHHSLQFDGTTESEPRLCDYNGHYYCPRCHWNDEWFIPARIIHNWDFGKYKVCRASKQLLVIIERRPIFNVSKLNPGLVNYVDQLARINKLRRNILLMKCYFMCCKVARKQRILQNLKHRQHFVENSDMYSLIDLVDLYQGRLLPEIERIFQLYAGHIMKDCLICKGKGFNCELCDDATVIFPFSENAAVCRKCLATFHQECFNKKSKHCPRCLRRKSRTHSMLLVDDTT</sequence>
<dbReference type="Pfam" id="PF13901">
    <property type="entry name" value="RH_dom"/>
    <property type="match status" value="1"/>
</dbReference>
<dbReference type="GO" id="GO:0008270">
    <property type="term" value="F:zinc ion binding"/>
    <property type="evidence" value="ECO:0007669"/>
    <property type="project" value="UniProtKB-KW"/>
</dbReference>
<keyword evidence="3" id="KW-0863">Zinc-finger</keyword>
<keyword evidence="4" id="KW-0862">Zinc</keyword>
<feature type="domain" description="Phorbol-ester/DAG-type" evidence="6">
    <location>
        <begin position="159"/>
        <end position="210"/>
    </location>
</feature>
<dbReference type="SUPFAM" id="SSF57889">
    <property type="entry name" value="Cysteine-rich domain"/>
    <property type="match status" value="1"/>
</dbReference>
<dbReference type="SUPFAM" id="SSF48695">
    <property type="entry name" value="Multiheme cytochromes"/>
    <property type="match status" value="1"/>
</dbReference>
<dbReference type="PROSITE" id="PS00479">
    <property type="entry name" value="ZF_DAG_PE_1"/>
    <property type="match status" value="1"/>
</dbReference>
<dbReference type="SMART" id="SM00109">
    <property type="entry name" value="C1"/>
    <property type="match status" value="2"/>
</dbReference>
<dbReference type="InterPro" id="IPR025258">
    <property type="entry name" value="RH_dom"/>
</dbReference>